<protein>
    <submittedName>
        <fullName evidence="12">Diacylglycerol kinase family lipid kinase</fullName>
    </submittedName>
</protein>
<dbReference type="EMBL" id="JAJNBZ010000002">
    <property type="protein sequence ID" value="MCE5168581.1"/>
    <property type="molecule type" value="Genomic_DNA"/>
</dbReference>
<keyword evidence="7" id="KW-0067">ATP-binding</keyword>
<evidence type="ECO:0000313" key="13">
    <source>
        <dbReference type="Proteomes" id="UP001199916"/>
    </source>
</evidence>
<dbReference type="InterPro" id="IPR017438">
    <property type="entry name" value="ATP-NAD_kinase_N"/>
</dbReference>
<dbReference type="Pfam" id="PF19279">
    <property type="entry name" value="YegS_C"/>
    <property type="match status" value="1"/>
</dbReference>
<dbReference type="Gene3D" id="2.60.200.40">
    <property type="match status" value="1"/>
</dbReference>
<dbReference type="Pfam" id="PF00781">
    <property type="entry name" value="DAGK_cat"/>
    <property type="match status" value="1"/>
</dbReference>
<accession>A0ABS8Y9N5</accession>
<dbReference type="InterPro" id="IPR045540">
    <property type="entry name" value="YegS/DAGK_C"/>
</dbReference>
<evidence type="ECO:0000256" key="7">
    <source>
        <dbReference type="ARBA" id="ARBA00022840"/>
    </source>
</evidence>
<evidence type="ECO:0000256" key="5">
    <source>
        <dbReference type="ARBA" id="ARBA00022741"/>
    </source>
</evidence>
<keyword evidence="3" id="KW-0444">Lipid biosynthesis</keyword>
<evidence type="ECO:0000313" key="12">
    <source>
        <dbReference type="EMBL" id="MCE5168581.1"/>
    </source>
</evidence>
<evidence type="ECO:0000256" key="4">
    <source>
        <dbReference type="ARBA" id="ARBA00022679"/>
    </source>
</evidence>
<keyword evidence="13" id="KW-1185">Reference proteome</keyword>
<dbReference type="GO" id="GO:0016301">
    <property type="term" value="F:kinase activity"/>
    <property type="evidence" value="ECO:0007669"/>
    <property type="project" value="UniProtKB-KW"/>
</dbReference>
<comment type="similarity">
    <text evidence="2">Belongs to the diacylglycerol/lipid kinase family.</text>
</comment>
<dbReference type="RefSeq" id="WP_233695919.1">
    <property type="nucleotide sequence ID" value="NZ_JAJNBZ010000002.1"/>
</dbReference>
<reference evidence="12 13" key="1">
    <citation type="submission" date="2021-11" db="EMBL/GenBank/DDBJ databases">
        <title>Draft genome sequence of Paenibacillus profundus YoMME, a new Gram-positive bacteria with exoelectrogenic properties.</title>
        <authorList>
            <person name="Hubenova Y."/>
            <person name="Hubenova E."/>
            <person name="Manasiev Y."/>
            <person name="Peykov S."/>
            <person name="Mitov M."/>
        </authorList>
    </citation>
    <scope>NUCLEOTIDE SEQUENCE [LARGE SCALE GENOMIC DNA]</scope>
    <source>
        <strain evidence="12 13">YoMME</strain>
    </source>
</reference>
<evidence type="ECO:0000256" key="1">
    <source>
        <dbReference type="ARBA" id="ARBA00001946"/>
    </source>
</evidence>
<evidence type="ECO:0000256" key="9">
    <source>
        <dbReference type="ARBA" id="ARBA00023209"/>
    </source>
</evidence>
<keyword evidence="10" id="KW-1208">Phospholipid metabolism</keyword>
<dbReference type="PANTHER" id="PTHR12358:SF54">
    <property type="entry name" value="SPHINGOSINE KINASE RELATED PROTEIN"/>
    <property type="match status" value="1"/>
</dbReference>
<evidence type="ECO:0000256" key="8">
    <source>
        <dbReference type="ARBA" id="ARBA00023098"/>
    </source>
</evidence>
<dbReference type="PANTHER" id="PTHR12358">
    <property type="entry name" value="SPHINGOSINE KINASE"/>
    <property type="match status" value="1"/>
</dbReference>
<keyword evidence="8" id="KW-0443">Lipid metabolism</keyword>
<dbReference type="SUPFAM" id="SSF111331">
    <property type="entry name" value="NAD kinase/diacylglycerol kinase-like"/>
    <property type="match status" value="1"/>
</dbReference>
<dbReference type="PROSITE" id="PS50146">
    <property type="entry name" value="DAGK"/>
    <property type="match status" value="1"/>
</dbReference>
<gene>
    <name evidence="12" type="ORF">LQV63_04545</name>
</gene>
<evidence type="ECO:0000256" key="6">
    <source>
        <dbReference type="ARBA" id="ARBA00022777"/>
    </source>
</evidence>
<keyword evidence="9" id="KW-0594">Phospholipid biosynthesis</keyword>
<dbReference type="InterPro" id="IPR005218">
    <property type="entry name" value="Diacylglycerol/lipid_kinase"/>
</dbReference>
<evidence type="ECO:0000256" key="10">
    <source>
        <dbReference type="ARBA" id="ARBA00023264"/>
    </source>
</evidence>
<dbReference type="SMART" id="SM00046">
    <property type="entry name" value="DAGKc"/>
    <property type="match status" value="1"/>
</dbReference>
<evidence type="ECO:0000256" key="3">
    <source>
        <dbReference type="ARBA" id="ARBA00022516"/>
    </source>
</evidence>
<dbReference type="Gene3D" id="3.40.50.10330">
    <property type="entry name" value="Probable inorganic polyphosphate/atp-NAD kinase, domain 1"/>
    <property type="match status" value="1"/>
</dbReference>
<keyword evidence="4" id="KW-0808">Transferase</keyword>
<comment type="caution">
    <text evidence="12">The sequence shown here is derived from an EMBL/GenBank/DDBJ whole genome shotgun (WGS) entry which is preliminary data.</text>
</comment>
<sequence>MLFVVNRNAGNGKGIRVWREIEARLQRFGTSYTACITATAEEAESRVRMHIDRHPRTSVIVIGGDGTIHRLLPLLTGTEVALGIIPAGSGNDTARGFHLPTEPLSALNTILHGRRRIVDLIQLNGEWTLTALATGFDADVAEAVNRSSYKRWCNRLGLGSVAYLLGVVETLSRFKPADAIVRVNGIDHHYKDVWLTAIANVPSYGGGIRICPQAAPDDGELDICIVHGCSRRTLMRLFPTVLTGKHVGLPYVTMLRGQEVHIESSIPRVTYGDGERSGTTPLHAAIVPGRLQLLVPPKE</sequence>
<evidence type="ECO:0000259" key="11">
    <source>
        <dbReference type="PROSITE" id="PS50146"/>
    </source>
</evidence>
<name>A0ABS8Y9N5_9BACL</name>
<dbReference type="InterPro" id="IPR001206">
    <property type="entry name" value="Diacylglycerol_kinase_cat_dom"/>
</dbReference>
<proteinExistence type="inferred from homology"/>
<dbReference type="InterPro" id="IPR016064">
    <property type="entry name" value="NAD/diacylglycerol_kinase_sf"/>
</dbReference>
<keyword evidence="6 12" id="KW-0418">Kinase</keyword>
<keyword evidence="5" id="KW-0547">Nucleotide-binding</keyword>
<dbReference type="NCBIfam" id="TIGR00147">
    <property type="entry name" value="YegS/Rv2252/BmrU family lipid kinase"/>
    <property type="match status" value="1"/>
</dbReference>
<dbReference type="Proteomes" id="UP001199916">
    <property type="component" value="Unassembled WGS sequence"/>
</dbReference>
<evidence type="ECO:0000256" key="2">
    <source>
        <dbReference type="ARBA" id="ARBA00005983"/>
    </source>
</evidence>
<dbReference type="InterPro" id="IPR050187">
    <property type="entry name" value="Lipid_Phosphate_FormReg"/>
</dbReference>
<comment type="cofactor">
    <cofactor evidence="1">
        <name>Mg(2+)</name>
        <dbReference type="ChEBI" id="CHEBI:18420"/>
    </cofactor>
</comment>
<organism evidence="12 13">
    <name type="scientific">Paenibacillus profundus</name>
    <dbReference type="NCBI Taxonomy" id="1173085"/>
    <lineage>
        <taxon>Bacteria</taxon>
        <taxon>Bacillati</taxon>
        <taxon>Bacillota</taxon>
        <taxon>Bacilli</taxon>
        <taxon>Bacillales</taxon>
        <taxon>Paenibacillaceae</taxon>
        <taxon>Paenibacillus</taxon>
    </lineage>
</organism>
<feature type="domain" description="DAGKc" evidence="11">
    <location>
        <begin position="1"/>
        <end position="128"/>
    </location>
</feature>